<dbReference type="OrthoDB" id="10066613at2759"/>
<name>A0A9P1IHX6_9PELO</name>
<dbReference type="EMBL" id="CANHGI010000003">
    <property type="protein sequence ID" value="CAI5444441.1"/>
    <property type="molecule type" value="Genomic_DNA"/>
</dbReference>
<protein>
    <submittedName>
        <fullName evidence="1">Uncharacterized protein</fullName>
    </submittedName>
</protein>
<dbReference type="Proteomes" id="UP001152747">
    <property type="component" value="Unassembled WGS sequence"/>
</dbReference>
<proteinExistence type="predicted"/>
<keyword evidence="2" id="KW-1185">Reference proteome</keyword>
<evidence type="ECO:0000313" key="1">
    <source>
        <dbReference type="EMBL" id="CAI5444441.1"/>
    </source>
</evidence>
<organism evidence="1 2">
    <name type="scientific">Caenorhabditis angaria</name>
    <dbReference type="NCBI Taxonomy" id="860376"/>
    <lineage>
        <taxon>Eukaryota</taxon>
        <taxon>Metazoa</taxon>
        <taxon>Ecdysozoa</taxon>
        <taxon>Nematoda</taxon>
        <taxon>Chromadorea</taxon>
        <taxon>Rhabditida</taxon>
        <taxon>Rhabditina</taxon>
        <taxon>Rhabditomorpha</taxon>
        <taxon>Rhabditoidea</taxon>
        <taxon>Rhabditidae</taxon>
        <taxon>Peloderinae</taxon>
        <taxon>Caenorhabditis</taxon>
    </lineage>
</organism>
<comment type="caution">
    <text evidence="1">The sequence shown here is derived from an EMBL/GenBank/DDBJ whole genome shotgun (WGS) entry which is preliminary data.</text>
</comment>
<accession>A0A9P1IHX6</accession>
<gene>
    <name evidence="1" type="ORF">CAMP_LOCUS7078</name>
</gene>
<sequence>MNRITSEIIRLSQLSASSTPEHIAQVIKLTINAFRAEKPLFSADQPKKENLEKCLDIFNSAYQQYSISMEPEKRKTAQMSISGLYFITDELSKIYPDLYSKFDQIRKSNYIQSIIEYIDNTTGIEPEFCAPFKDEIIDFSKIPKSHVWWFFEENDEDE</sequence>
<reference evidence="1" key="1">
    <citation type="submission" date="2022-11" db="EMBL/GenBank/DDBJ databases">
        <authorList>
            <person name="Kikuchi T."/>
        </authorList>
    </citation>
    <scope>NUCLEOTIDE SEQUENCE</scope>
    <source>
        <strain evidence="1">PS1010</strain>
    </source>
</reference>
<dbReference type="AlphaFoldDB" id="A0A9P1IHX6"/>
<evidence type="ECO:0000313" key="2">
    <source>
        <dbReference type="Proteomes" id="UP001152747"/>
    </source>
</evidence>